<sequence>MNDLRNMKMADLEFEGGNLVKVSGYRYNYMDGNQLLALIAGLGRLLANRADLSSSNTAAQLNACECHSCWTSMEVKTYVVPGADCRAATLVRAGLERAAKDCKKIRNDYVEGTSPERACLRVEKAIRAIADDPAAVAAIVASVGSAKP</sequence>
<reference evidence="2" key="1">
    <citation type="submission" date="2016-11" db="EMBL/GenBank/DDBJ databases">
        <authorList>
            <person name="Varghese N."/>
            <person name="Submissions S."/>
        </authorList>
    </citation>
    <scope>NUCLEOTIDE SEQUENCE [LARGE SCALE GENOMIC DNA]</scope>
    <source>
        <strain evidence="2">DSM 29326</strain>
    </source>
</reference>
<dbReference type="EMBL" id="FQUE01000002">
    <property type="protein sequence ID" value="SHE78651.1"/>
    <property type="molecule type" value="Genomic_DNA"/>
</dbReference>
<evidence type="ECO:0000313" key="2">
    <source>
        <dbReference type="Proteomes" id="UP000183987"/>
    </source>
</evidence>
<protein>
    <submittedName>
        <fullName evidence="1">Uncharacterized protein</fullName>
    </submittedName>
</protein>
<name>A0A1M4WBK2_LOKAT</name>
<organism evidence="1 2">
    <name type="scientific">Loktanella atrilutea</name>
    <dbReference type="NCBI Taxonomy" id="366533"/>
    <lineage>
        <taxon>Bacteria</taxon>
        <taxon>Pseudomonadati</taxon>
        <taxon>Pseudomonadota</taxon>
        <taxon>Alphaproteobacteria</taxon>
        <taxon>Rhodobacterales</taxon>
        <taxon>Roseobacteraceae</taxon>
        <taxon>Loktanella</taxon>
    </lineage>
</organism>
<gene>
    <name evidence="1" type="ORF">SAMN05444339_10259</name>
</gene>
<accession>A0A1M4WBK2</accession>
<dbReference type="Proteomes" id="UP000183987">
    <property type="component" value="Unassembled WGS sequence"/>
</dbReference>
<dbReference type="AlphaFoldDB" id="A0A1M4WBK2"/>
<evidence type="ECO:0000313" key="1">
    <source>
        <dbReference type="EMBL" id="SHE78651.1"/>
    </source>
</evidence>
<proteinExistence type="predicted"/>
<keyword evidence="2" id="KW-1185">Reference proteome</keyword>
<dbReference type="STRING" id="366533.SAMN05444339_10259"/>